<evidence type="ECO:0000256" key="4">
    <source>
        <dbReference type="ARBA" id="ARBA00022741"/>
    </source>
</evidence>
<evidence type="ECO:0000256" key="3">
    <source>
        <dbReference type="ARBA" id="ARBA00022722"/>
    </source>
</evidence>
<dbReference type="Gene3D" id="1.20.120.580">
    <property type="entry name" value="bsu32300-like"/>
    <property type="match status" value="1"/>
</dbReference>
<keyword evidence="3" id="KW-0540">Nuclease</keyword>
<dbReference type="InterPro" id="IPR051813">
    <property type="entry name" value="HepT_RNase_toxin"/>
</dbReference>
<evidence type="ECO:0000256" key="5">
    <source>
        <dbReference type="ARBA" id="ARBA00022801"/>
    </source>
</evidence>
<keyword evidence="4" id="KW-0547">Nucleotide-binding</keyword>
<keyword evidence="8" id="KW-1185">Reference proteome</keyword>
<protein>
    <submittedName>
        <fullName evidence="7">HepT-like ribonuclease domain-containing protein</fullName>
    </submittedName>
</protein>
<accession>A0ABW7CDN4</accession>
<gene>
    <name evidence="7" type="ORF">VPK24_16365</name>
</gene>
<dbReference type="PANTHER" id="PTHR34139">
    <property type="entry name" value="UPF0331 PROTEIN MJ0127"/>
    <property type="match status" value="1"/>
</dbReference>
<keyword evidence="2" id="KW-1277">Toxin-antitoxin system</keyword>
<evidence type="ECO:0000256" key="1">
    <source>
        <dbReference type="ARBA" id="ARBA00022553"/>
    </source>
</evidence>
<dbReference type="PANTHER" id="PTHR34139:SF1">
    <property type="entry name" value="RNASE MJ1380-RELATED"/>
    <property type="match status" value="1"/>
</dbReference>
<reference evidence="8" key="1">
    <citation type="journal article" date="2024" name="Algal Res.">
        <title>Biochemical, toxicological and genomic investigation of a high-biomass producing Limnothrix strain isolated from Italian shallow drinking water reservoir.</title>
        <authorList>
            <person name="Simonazzi M."/>
            <person name="Shishido T.K."/>
            <person name="Delbaje E."/>
            <person name="Wahlsten M."/>
            <person name="Fewer D.P."/>
            <person name="Sivonen K."/>
            <person name="Pezzolesi L."/>
            <person name="Pistocchi R."/>
        </authorList>
    </citation>
    <scope>NUCLEOTIDE SEQUENCE [LARGE SCALE GENOMIC DNA]</scope>
    <source>
        <strain evidence="8">LRLZ20PSL1</strain>
    </source>
</reference>
<comment type="caution">
    <text evidence="7">The sequence shown here is derived from an EMBL/GenBank/DDBJ whole genome shotgun (WGS) entry which is preliminary data.</text>
</comment>
<sequence>MKSVKDQDAVIRRLIVIGEATKRLSMTFRNAHPDIPCKEMAGLRDVIVHDYDGIDFERLKPVIEINLPDILRQIQSLLPTPPQSL</sequence>
<dbReference type="EMBL" id="JAZAQF010000088">
    <property type="protein sequence ID" value="MFG3819220.1"/>
    <property type="molecule type" value="Genomic_DNA"/>
</dbReference>
<proteinExistence type="inferred from homology"/>
<evidence type="ECO:0000313" key="7">
    <source>
        <dbReference type="EMBL" id="MFG3819220.1"/>
    </source>
</evidence>
<keyword evidence="5" id="KW-0378">Hydrolase</keyword>
<dbReference type="InterPro" id="IPR008201">
    <property type="entry name" value="HepT-like"/>
</dbReference>
<dbReference type="InterPro" id="IPR037038">
    <property type="entry name" value="HepT-like_sf"/>
</dbReference>
<dbReference type="Proteomes" id="UP001604335">
    <property type="component" value="Unassembled WGS sequence"/>
</dbReference>
<evidence type="ECO:0000313" key="8">
    <source>
        <dbReference type="Proteomes" id="UP001604335"/>
    </source>
</evidence>
<comment type="similarity">
    <text evidence="6">Belongs to the HepT RNase toxin family.</text>
</comment>
<name>A0ABW7CDN4_9CYAN</name>
<keyword evidence="1" id="KW-0597">Phosphoprotein</keyword>
<organism evidence="7 8">
    <name type="scientific">Limnothrix redekei LRLZ20PSL1</name>
    <dbReference type="NCBI Taxonomy" id="3112953"/>
    <lineage>
        <taxon>Bacteria</taxon>
        <taxon>Bacillati</taxon>
        <taxon>Cyanobacteriota</taxon>
        <taxon>Cyanophyceae</taxon>
        <taxon>Pseudanabaenales</taxon>
        <taxon>Pseudanabaenaceae</taxon>
        <taxon>Limnothrix</taxon>
    </lineage>
</organism>
<dbReference type="RefSeq" id="WP_393015012.1">
    <property type="nucleotide sequence ID" value="NZ_JAZAQF010000088.1"/>
</dbReference>
<dbReference type="Pfam" id="PF01934">
    <property type="entry name" value="HepT-like"/>
    <property type="match status" value="1"/>
</dbReference>
<evidence type="ECO:0000256" key="6">
    <source>
        <dbReference type="ARBA" id="ARBA00024207"/>
    </source>
</evidence>
<evidence type="ECO:0000256" key="2">
    <source>
        <dbReference type="ARBA" id="ARBA00022649"/>
    </source>
</evidence>